<feature type="region of interest" description="Disordered" evidence="1">
    <location>
        <begin position="75"/>
        <end position="101"/>
    </location>
</feature>
<dbReference type="STRING" id="387005.A0A183HFC3"/>
<reference evidence="4" key="1">
    <citation type="submission" date="2016-06" db="UniProtKB">
        <authorList>
            <consortium name="WormBaseParasite"/>
        </authorList>
    </citation>
    <scope>IDENTIFICATION</scope>
</reference>
<keyword evidence="3" id="KW-1185">Reference proteome</keyword>
<dbReference type="GO" id="GO:0003924">
    <property type="term" value="F:GTPase activity"/>
    <property type="evidence" value="ECO:0007669"/>
    <property type="project" value="InterPro"/>
</dbReference>
<evidence type="ECO:0000313" key="2">
    <source>
        <dbReference type="EMBL" id="VDO45707.1"/>
    </source>
</evidence>
<dbReference type="AlphaFoldDB" id="A0A183HFC3"/>
<evidence type="ECO:0000313" key="4">
    <source>
        <dbReference type="WBParaSite" id="OFLC_0000618401-mRNA-1"/>
    </source>
</evidence>
<proteinExistence type="predicted"/>
<dbReference type="EMBL" id="UZAJ01005740">
    <property type="protein sequence ID" value="VDO45707.1"/>
    <property type="molecule type" value="Genomic_DNA"/>
</dbReference>
<name>A0A183HFC3_9BILA</name>
<dbReference type="GO" id="GO:0005525">
    <property type="term" value="F:GTP binding"/>
    <property type="evidence" value="ECO:0007669"/>
    <property type="project" value="InterPro"/>
</dbReference>
<feature type="compositionally biased region" description="Polar residues" evidence="1">
    <location>
        <begin position="87"/>
        <end position="101"/>
    </location>
</feature>
<reference evidence="2 3" key="2">
    <citation type="submission" date="2018-11" db="EMBL/GenBank/DDBJ databases">
        <authorList>
            <consortium name="Pathogen Informatics"/>
        </authorList>
    </citation>
    <scope>NUCLEOTIDE SEQUENCE [LARGE SCALE GENOMIC DNA]</scope>
</reference>
<dbReference type="InterPro" id="IPR001806">
    <property type="entry name" value="Small_GTPase"/>
</dbReference>
<dbReference type="InterPro" id="IPR027417">
    <property type="entry name" value="P-loop_NTPase"/>
</dbReference>
<dbReference type="Pfam" id="PF00071">
    <property type="entry name" value="Ras"/>
    <property type="match status" value="1"/>
</dbReference>
<evidence type="ECO:0000313" key="3">
    <source>
        <dbReference type="Proteomes" id="UP000267606"/>
    </source>
</evidence>
<dbReference type="Proteomes" id="UP000267606">
    <property type="component" value="Unassembled WGS sequence"/>
</dbReference>
<dbReference type="Gene3D" id="3.40.50.300">
    <property type="entry name" value="P-loop containing nucleotide triphosphate hydrolases"/>
    <property type="match status" value="1"/>
</dbReference>
<dbReference type="SUPFAM" id="SSF52540">
    <property type="entry name" value="P-loop containing nucleoside triphosphate hydrolases"/>
    <property type="match status" value="1"/>
</dbReference>
<dbReference type="WBParaSite" id="OFLC_0000618401-mRNA-1">
    <property type="protein sequence ID" value="OFLC_0000618401-mRNA-1"/>
    <property type="gene ID" value="OFLC_0000618401"/>
</dbReference>
<protein>
    <submittedName>
        <fullName evidence="4">Ras family protein</fullName>
    </submittedName>
</protein>
<sequence>MNELLAIEHLDDAELADSSINHRPTNSVYLLAETDNADKADKAESSKVTDFAKETDNSRAEGCCNDTFEVDNNATKDDSNDSIAKLDSSTVPSTSKPIDSINETDNIATEGHAAIPLIRTSSHDTMDKDDIDDSSGTDSITDYTQDLSMINDLTTDDSDMNGQGPYFISSAIVYKYDRRGVVIDCCGFMVNGRGMGRLEFHVDHVDSKWSNRRVMSSNGPYNYSYIFKYIIIGDMGVGKSCLLHQFTEKKFMADFFINKKIVCCVAKATGSIQNLIK</sequence>
<evidence type="ECO:0000256" key="1">
    <source>
        <dbReference type="SAM" id="MobiDB-lite"/>
    </source>
</evidence>
<accession>A0A183HFC3</accession>
<organism evidence="4">
    <name type="scientific">Onchocerca flexuosa</name>
    <dbReference type="NCBI Taxonomy" id="387005"/>
    <lineage>
        <taxon>Eukaryota</taxon>
        <taxon>Metazoa</taxon>
        <taxon>Ecdysozoa</taxon>
        <taxon>Nematoda</taxon>
        <taxon>Chromadorea</taxon>
        <taxon>Rhabditida</taxon>
        <taxon>Spirurina</taxon>
        <taxon>Spiruromorpha</taxon>
        <taxon>Filarioidea</taxon>
        <taxon>Onchocercidae</taxon>
        <taxon>Onchocerca</taxon>
    </lineage>
</organism>
<gene>
    <name evidence="2" type="ORF">OFLC_LOCUS6185</name>
</gene>